<name>A0A3S1B4H6_9BACT</name>
<reference evidence="3" key="1">
    <citation type="submission" date="2020-05" db="EMBL/GenBank/DDBJ databases">
        <title>Chitinophaga laudate sp. nov., isolated from a tropical peat swamp.</title>
        <authorList>
            <person name="Goh C.B.S."/>
            <person name="Lee M.S."/>
            <person name="Parimannan S."/>
            <person name="Pasbakhsh P."/>
            <person name="Yule C.M."/>
            <person name="Rajandas H."/>
            <person name="Loke S."/>
            <person name="Croft L."/>
            <person name="Tan J.B.L."/>
        </authorList>
    </citation>
    <scope>NUCLEOTIDE SEQUENCE</scope>
    <source>
        <strain evidence="3">Mgbs1</strain>
    </source>
</reference>
<gene>
    <name evidence="3" type="ORF">ECE50_015795</name>
</gene>
<dbReference type="Pfam" id="PF16173">
    <property type="entry name" value="DUF4874"/>
    <property type="match status" value="1"/>
</dbReference>
<evidence type="ECO:0000313" key="3">
    <source>
        <dbReference type="EMBL" id="NSL88303.1"/>
    </source>
</evidence>
<organism evidence="3 4">
    <name type="scientific">Chitinophaga solisilvae</name>
    <dbReference type="NCBI Taxonomy" id="1233460"/>
    <lineage>
        <taxon>Bacteria</taxon>
        <taxon>Pseudomonadati</taxon>
        <taxon>Bacteroidota</taxon>
        <taxon>Chitinophagia</taxon>
        <taxon>Chitinophagales</taxon>
        <taxon>Chitinophagaceae</taxon>
        <taxon>Chitinophaga</taxon>
    </lineage>
</organism>
<feature type="domain" description="DUF4832" evidence="1">
    <location>
        <begin position="234"/>
        <end position="491"/>
    </location>
</feature>
<dbReference type="InterPro" id="IPR032267">
    <property type="entry name" value="DUF4832"/>
</dbReference>
<evidence type="ECO:0000259" key="1">
    <source>
        <dbReference type="Pfam" id="PF16116"/>
    </source>
</evidence>
<dbReference type="EMBL" id="RIAR02000001">
    <property type="protein sequence ID" value="NSL88303.1"/>
    <property type="molecule type" value="Genomic_DNA"/>
</dbReference>
<feature type="domain" description="DUF4874" evidence="2">
    <location>
        <begin position="41"/>
        <end position="220"/>
    </location>
</feature>
<evidence type="ECO:0000313" key="4">
    <source>
        <dbReference type="Proteomes" id="UP000281028"/>
    </source>
</evidence>
<accession>A0A3S1B4H6</accession>
<dbReference type="OrthoDB" id="9760654at2"/>
<dbReference type="AlphaFoldDB" id="A0A3S1B4H6"/>
<sequence>MRSLYFIFLYCCICFYADAQRIVTFRGICPDDKNGRAPLRNPERGFRYEAFVLADNLQSPYAKSGDGHTYGANPTTVDSLLGFLETRYGAGDSLTLSQLYIYLTPYVGKDITTQGLDNIALTMQSFARKGYKALLRFAYDYDPGLTNVTVADIQRHLTQLEPVMKAYSGSIHAMQAGLVGAWGEWHSSPIAGSADSLQMVLTALFQHIPAERQLMVRMPYRKQEAVLPAAWKARIGFHNDYFCADEHARAKGNDYVRGTPEYQQASDESPWLLIDGELPYSCDCDGWGLNHRFQVVNGIRRLRDHHYTSLSIVHNNLENDSSNIRYWRTYPLTEAMISAAHLPVSDGYFRDARHLPVKRTAFEYIRDHLGYRIELQRLTLPVSASAKENFTLQLSLINRGFSAPHNAREAFFVLLNAEGKVAYVIPASTLPDSWQPYQPGDTLCWPLVHHITATVRAEQHIAPGTYRLGLWLPDGTPVLKYNSAYALRCANGNITWFTDEQQQYGINILTEMTIR</sequence>
<protein>
    <submittedName>
        <fullName evidence="3">DUF4832 domain-containing protein</fullName>
    </submittedName>
</protein>
<proteinExistence type="predicted"/>
<dbReference type="InterPro" id="IPR032379">
    <property type="entry name" value="DUF4874"/>
</dbReference>
<keyword evidence="4" id="KW-1185">Reference proteome</keyword>
<dbReference type="Proteomes" id="UP000281028">
    <property type="component" value="Unassembled WGS sequence"/>
</dbReference>
<dbReference type="Pfam" id="PF16116">
    <property type="entry name" value="DUF4832"/>
    <property type="match status" value="1"/>
</dbReference>
<evidence type="ECO:0000259" key="2">
    <source>
        <dbReference type="Pfam" id="PF16173"/>
    </source>
</evidence>
<comment type="caution">
    <text evidence="3">The sequence shown here is derived from an EMBL/GenBank/DDBJ whole genome shotgun (WGS) entry which is preliminary data.</text>
</comment>